<reference evidence="4" key="1">
    <citation type="journal article" date="2019" name="Int. J. Syst. Evol. Microbiol.">
        <title>The Global Catalogue of Microorganisms (GCM) 10K type strain sequencing project: providing services to taxonomists for standard genome sequencing and annotation.</title>
        <authorList>
            <consortium name="The Broad Institute Genomics Platform"/>
            <consortium name="The Broad Institute Genome Sequencing Center for Infectious Disease"/>
            <person name="Wu L."/>
            <person name="Ma J."/>
        </authorList>
    </citation>
    <scope>NUCLEOTIDE SEQUENCE [LARGE SCALE GENOMIC DNA]</scope>
    <source>
        <strain evidence="4">CECT 8010</strain>
    </source>
</reference>
<dbReference type="PANTHER" id="PTHR12147">
    <property type="entry name" value="METALLOPEPTIDASE M28 FAMILY MEMBER"/>
    <property type="match status" value="1"/>
</dbReference>
<dbReference type="Gene3D" id="3.50.30.30">
    <property type="match status" value="1"/>
</dbReference>
<gene>
    <name evidence="3" type="ORF">ACFOW1_08205</name>
</gene>
<evidence type="ECO:0000259" key="2">
    <source>
        <dbReference type="Pfam" id="PF04389"/>
    </source>
</evidence>
<dbReference type="InterPro" id="IPR007484">
    <property type="entry name" value="Peptidase_M28"/>
</dbReference>
<sequence length="488" mass="53780">MKQLWLTCCLGFAALHAFAQTPPALSAIKKEDLKSDLYAMADAHFRGRSAGTIDELKASIWVAEKFRSIGLQPAGDDGTYLQFFTMWRNRIADQSPIAINNKPLALWKEVSVAQMANKQLDAPIMYLGNAASIDTNALDVKGKVVALEANAAGINLNVSLPTWRYSRSVYVKYGLPLIRHGATAIIFIADKVAENAWEDANENFKRGSYDIDGGPAMTVTSTVPVFWVHASAKNDLQVSGANIKANLIIEHVEYPSVNIVAKLKGTDPVLSKEYLLYSGHQDAHGVRNAINNDSIYYGADDNASVDVAIFAAARAFKQNPSKRSVLFVIQGAEERGLLGSRYFSSHPTVPITSIVAVLNGDMIGRNNPDSAALLGVQPPHRTSLDLVNMALAANNEGPKFKLDTLWDKVTHPEGWFFRSDHLPYARLGIPSLMYTTLLHPDYHTPMDNAANIDYDKLKKMADWMYRTGWKVANATKRPATDANFKLER</sequence>
<comment type="caution">
    <text evidence="3">The sequence shown here is derived from an EMBL/GenBank/DDBJ whole genome shotgun (WGS) entry which is preliminary data.</text>
</comment>
<dbReference type="RefSeq" id="WP_379013492.1">
    <property type="nucleotide sequence ID" value="NZ_JBHSDC010000012.1"/>
</dbReference>
<keyword evidence="1" id="KW-0732">Signal</keyword>
<organism evidence="3 4">
    <name type="scientific">Parasediminibacterium paludis</name>
    <dbReference type="NCBI Taxonomy" id="908966"/>
    <lineage>
        <taxon>Bacteria</taxon>
        <taxon>Pseudomonadati</taxon>
        <taxon>Bacteroidota</taxon>
        <taxon>Chitinophagia</taxon>
        <taxon>Chitinophagales</taxon>
        <taxon>Chitinophagaceae</taxon>
        <taxon>Parasediminibacterium</taxon>
    </lineage>
</organism>
<evidence type="ECO:0000256" key="1">
    <source>
        <dbReference type="SAM" id="SignalP"/>
    </source>
</evidence>
<proteinExistence type="predicted"/>
<evidence type="ECO:0000313" key="4">
    <source>
        <dbReference type="Proteomes" id="UP001595906"/>
    </source>
</evidence>
<dbReference type="InterPro" id="IPR045175">
    <property type="entry name" value="M28_fam"/>
</dbReference>
<accession>A0ABV8PX52</accession>
<dbReference type="Pfam" id="PF04389">
    <property type="entry name" value="Peptidase_M28"/>
    <property type="match status" value="1"/>
</dbReference>
<dbReference type="Proteomes" id="UP001595906">
    <property type="component" value="Unassembled WGS sequence"/>
</dbReference>
<dbReference type="SUPFAM" id="SSF53187">
    <property type="entry name" value="Zn-dependent exopeptidases"/>
    <property type="match status" value="1"/>
</dbReference>
<evidence type="ECO:0000313" key="3">
    <source>
        <dbReference type="EMBL" id="MFC4231870.1"/>
    </source>
</evidence>
<name>A0ABV8PX52_9BACT</name>
<dbReference type="PANTHER" id="PTHR12147:SF26">
    <property type="entry name" value="PEPTIDASE M28 DOMAIN-CONTAINING PROTEIN"/>
    <property type="match status" value="1"/>
</dbReference>
<feature type="signal peptide" evidence="1">
    <location>
        <begin position="1"/>
        <end position="19"/>
    </location>
</feature>
<protein>
    <submittedName>
        <fullName evidence="3">M28 family metallopeptidase</fullName>
    </submittedName>
</protein>
<feature type="domain" description="Peptidase M28" evidence="2">
    <location>
        <begin position="258"/>
        <end position="464"/>
    </location>
</feature>
<dbReference type="EMBL" id="JBHSDC010000012">
    <property type="protein sequence ID" value="MFC4231870.1"/>
    <property type="molecule type" value="Genomic_DNA"/>
</dbReference>
<feature type="chain" id="PRO_5045180582" evidence="1">
    <location>
        <begin position="20"/>
        <end position="488"/>
    </location>
</feature>
<keyword evidence="4" id="KW-1185">Reference proteome</keyword>
<dbReference type="Gene3D" id="3.40.630.10">
    <property type="entry name" value="Zn peptidases"/>
    <property type="match status" value="1"/>
</dbReference>